<dbReference type="EMBL" id="MU267699">
    <property type="protein sequence ID" value="KAH7910802.1"/>
    <property type="molecule type" value="Genomic_DNA"/>
</dbReference>
<comment type="caution">
    <text evidence="1">The sequence shown here is derived from an EMBL/GenBank/DDBJ whole genome shotgun (WGS) entry which is preliminary data.</text>
</comment>
<name>A0ACB8ADJ9_9AGAM</name>
<evidence type="ECO:0000313" key="1">
    <source>
        <dbReference type="EMBL" id="KAH7910802.1"/>
    </source>
</evidence>
<evidence type="ECO:0000313" key="2">
    <source>
        <dbReference type="Proteomes" id="UP000790377"/>
    </source>
</evidence>
<organism evidence="1 2">
    <name type="scientific">Hygrophoropsis aurantiaca</name>
    <dbReference type="NCBI Taxonomy" id="72124"/>
    <lineage>
        <taxon>Eukaryota</taxon>
        <taxon>Fungi</taxon>
        <taxon>Dikarya</taxon>
        <taxon>Basidiomycota</taxon>
        <taxon>Agaricomycotina</taxon>
        <taxon>Agaricomycetes</taxon>
        <taxon>Agaricomycetidae</taxon>
        <taxon>Boletales</taxon>
        <taxon>Coniophorineae</taxon>
        <taxon>Hygrophoropsidaceae</taxon>
        <taxon>Hygrophoropsis</taxon>
    </lineage>
</organism>
<proteinExistence type="predicted"/>
<reference evidence="1" key="1">
    <citation type="journal article" date="2021" name="New Phytol.">
        <title>Evolutionary innovations through gain and loss of genes in the ectomycorrhizal Boletales.</title>
        <authorList>
            <person name="Wu G."/>
            <person name="Miyauchi S."/>
            <person name="Morin E."/>
            <person name="Kuo A."/>
            <person name="Drula E."/>
            <person name="Varga T."/>
            <person name="Kohler A."/>
            <person name="Feng B."/>
            <person name="Cao Y."/>
            <person name="Lipzen A."/>
            <person name="Daum C."/>
            <person name="Hundley H."/>
            <person name="Pangilinan J."/>
            <person name="Johnson J."/>
            <person name="Barry K."/>
            <person name="LaButti K."/>
            <person name="Ng V."/>
            <person name="Ahrendt S."/>
            <person name="Min B."/>
            <person name="Choi I.G."/>
            <person name="Park H."/>
            <person name="Plett J.M."/>
            <person name="Magnuson J."/>
            <person name="Spatafora J.W."/>
            <person name="Nagy L.G."/>
            <person name="Henrissat B."/>
            <person name="Grigoriev I.V."/>
            <person name="Yang Z.L."/>
            <person name="Xu J."/>
            <person name="Martin F.M."/>
        </authorList>
    </citation>
    <scope>NUCLEOTIDE SEQUENCE</scope>
    <source>
        <strain evidence="1">ATCC 28755</strain>
    </source>
</reference>
<dbReference type="Proteomes" id="UP000790377">
    <property type="component" value="Unassembled WGS sequence"/>
</dbReference>
<gene>
    <name evidence="1" type="ORF">BJ138DRAFT_1113746</name>
</gene>
<protein>
    <submittedName>
        <fullName evidence="1">Uncharacterized protein</fullName>
    </submittedName>
</protein>
<keyword evidence="2" id="KW-1185">Reference proteome</keyword>
<sequence length="471" mass="53958">MENELSGLEKQESDLFTRLSLLRESIICKRVQLGNLKNSIVPINRLPNEILLACFGQAVRDWVREKDESDERVARDHSWSGGCGDFEWPCTPGLAISHVSHHWRQLAIHMPALWTNLVITPKIKHHMDIFHEILHRVNDRPITANFYSIGSNGMRRTTSFSLMEAIMPMIRTQNISTISFLSSNYTLLFLQSQIAEQPTHTTDPPASNVFSSLTSLTIFNIDAQWNLQFSSLRFLLSTTPELESLTFQQYGPVDVGEQANRTVIDLPKLKHLKIIVYTPLACKLLDSLSAPDIRQLELLRWRGRGAASYLFYENSDDVDLRVPKFPKVWDFTLSWYDRYDCLDPELLSAFPAITHFTMRSPIHIYENEEAIPVSPPTFQRLQHLTLDFSFCCADRDPRGSFSWLPVPSDQADPLLISVFDASDLSTQEAKDCADGCLFWYYKELHQYGKLDKSSSRLDNFLRLQVNGEPAL</sequence>
<accession>A0ACB8ADJ9</accession>